<dbReference type="EMBL" id="LT796768">
    <property type="protein sequence ID" value="SKB06128.1"/>
    <property type="molecule type" value="Genomic_DNA"/>
</dbReference>
<accession>A0A1T4YX44</accession>
<dbReference type="Pfam" id="PF00378">
    <property type="entry name" value="ECH_1"/>
    <property type="match status" value="1"/>
</dbReference>
<dbReference type="PANTHER" id="PTHR43802:SF1">
    <property type="entry name" value="IP11341P-RELATED"/>
    <property type="match status" value="1"/>
</dbReference>
<dbReference type="Proteomes" id="UP000191040">
    <property type="component" value="Chromosome I"/>
</dbReference>
<organism evidence="3 4">
    <name type="scientific">Aeromicrobium choanae</name>
    <dbReference type="NCBI Taxonomy" id="1736691"/>
    <lineage>
        <taxon>Bacteria</taxon>
        <taxon>Bacillati</taxon>
        <taxon>Actinomycetota</taxon>
        <taxon>Actinomycetes</taxon>
        <taxon>Propionibacteriales</taxon>
        <taxon>Nocardioidaceae</taxon>
        <taxon>Aeromicrobium</taxon>
    </lineage>
</organism>
<evidence type="ECO:0000256" key="2">
    <source>
        <dbReference type="RuleBase" id="RU003707"/>
    </source>
</evidence>
<sequence>MRETMDGTPALRAELDDTGVLLVTLDRPGARHALSLDLLEALAQALDLAATSDAVRAVALTGAGGAFCAGGDVRLMAQGRSIFGPADEPERRAAAQSDAQRRTVVRLRELGKPTVAIVDGPAVGAGLALALACDLRVAGESAMLMTGFGRVGLAGDFGCNWLLHDLVGRSTARELLLTSAPVPASEALRRGLVSEVHPDHELMERGLALARRLARVPAAAVEAMLSASDLAPSLSFAEACDRDARIHVRLAGTDAHRALVARLVERSSARSAGADG</sequence>
<name>A0A1T4YX44_9ACTN</name>
<dbReference type="SUPFAM" id="SSF52096">
    <property type="entry name" value="ClpP/crotonase"/>
    <property type="match status" value="1"/>
</dbReference>
<reference evidence="4" key="1">
    <citation type="submission" date="2017-02" db="EMBL/GenBank/DDBJ databases">
        <authorList>
            <person name="Varghese N."/>
            <person name="Submissions S."/>
        </authorList>
    </citation>
    <scope>NUCLEOTIDE SEQUENCE [LARGE SCALE GENOMIC DNA]</scope>
    <source>
        <strain evidence="4">9H-4</strain>
    </source>
</reference>
<evidence type="ECO:0000256" key="1">
    <source>
        <dbReference type="ARBA" id="ARBA00005254"/>
    </source>
</evidence>
<dbReference type="Gene3D" id="3.90.226.10">
    <property type="entry name" value="2-enoyl-CoA Hydratase, Chain A, domain 1"/>
    <property type="match status" value="1"/>
</dbReference>
<dbReference type="GO" id="GO:0016853">
    <property type="term" value="F:isomerase activity"/>
    <property type="evidence" value="ECO:0007669"/>
    <property type="project" value="UniProtKB-KW"/>
</dbReference>
<dbReference type="OrthoDB" id="4308938at2"/>
<dbReference type="CDD" id="cd06558">
    <property type="entry name" value="crotonase-like"/>
    <property type="match status" value="1"/>
</dbReference>
<dbReference type="PROSITE" id="PS00166">
    <property type="entry name" value="ENOYL_COA_HYDRATASE"/>
    <property type="match status" value="1"/>
</dbReference>
<keyword evidence="4" id="KW-1185">Reference proteome</keyword>
<dbReference type="PANTHER" id="PTHR43802">
    <property type="entry name" value="ENOYL-COA HYDRATASE"/>
    <property type="match status" value="1"/>
</dbReference>
<protein>
    <submittedName>
        <fullName evidence="3">2-(1,2-epoxy-1,2-dihydrophenyl)acetyl-CoA isomerase</fullName>
    </submittedName>
</protein>
<comment type="similarity">
    <text evidence="1 2">Belongs to the enoyl-CoA hydratase/isomerase family.</text>
</comment>
<keyword evidence="3" id="KW-0413">Isomerase</keyword>
<gene>
    <name evidence="3" type="ORF">SAMN06295964_1192</name>
</gene>
<evidence type="ECO:0000313" key="3">
    <source>
        <dbReference type="EMBL" id="SKB06128.1"/>
    </source>
</evidence>
<dbReference type="AlphaFoldDB" id="A0A1T4YX44"/>
<dbReference type="InterPro" id="IPR001753">
    <property type="entry name" value="Enoyl-CoA_hydra/iso"/>
</dbReference>
<dbReference type="STRING" id="1736691.SAMN06295964_1192"/>
<dbReference type="RefSeq" id="WP_078699301.1">
    <property type="nucleotide sequence ID" value="NZ_LT796768.1"/>
</dbReference>
<dbReference type="InterPro" id="IPR029045">
    <property type="entry name" value="ClpP/crotonase-like_dom_sf"/>
</dbReference>
<evidence type="ECO:0000313" key="4">
    <source>
        <dbReference type="Proteomes" id="UP000191040"/>
    </source>
</evidence>
<dbReference type="InterPro" id="IPR018376">
    <property type="entry name" value="Enoyl-CoA_hyd/isom_CS"/>
</dbReference>
<proteinExistence type="inferred from homology"/>